<accession>A0A6C0BWA7</accession>
<keyword evidence="1" id="KW-1133">Transmembrane helix</keyword>
<protein>
    <submittedName>
        <fullName evidence="2">Uncharacterized protein</fullName>
    </submittedName>
</protein>
<name>A0A6C0BWA7_9ZZZZ</name>
<organism evidence="2">
    <name type="scientific">viral metagenome</name>
    <dbReference type="NCBI Taxonomy" id="1070528"/>
    <lineage>
        <taxon>unclassified sequences</taxon>
        <taxon>metagenomes</taxon>
        <taxon>organismal metagenomes</taxon>
    </lineage>
</organism>
<proteinExistence type="predicted"/>
<feature type="transmembrane region" description="Helical" evidence="1">
    <location>
        <begin position="15"/>
        <end position="33"/>
    </location>
</feature>
<sequence length="86" mass="9934">MRVVERLIYTENGKAFISILLGLGLASIFRSACNKRGCIVFRHAEIDDIDGETYKVGNKCYKYDLYQESCSLDKKILQSEKKKHRN</sequence>
<reference evidence="2" key="1">
    <citation type="journal article" date="2020" name="Nature">
        <title>Giant virus diversity and host interactions through global metagenomics.</title>
        <authorList>
            <person name="Schulz F."/>
            <person name="Roux S."/>
            <person name="Paez-Espino D."/>
            <person name="Jungbluth S."/>
            <person name="Walsh D.A."/>
            <person name="Denef V.J."/>
            <person name="McMahon K.D."/>
            <person name="Konstantinidis K.T."/>
            <person name="Eloe-Fadrosh E.A."/>
            <person name="Kyrpides N.C."/>
            <person name="Woyke T."/>
        </authorList>
    </citation>
    <scope>NUCLEOTIDE SEQUENCE</scope>
    <source>
        <strain evidence="2">GVMAG-M-3300020166-18</strain>
    </source>
</reference>
<evidence type="ECO:0000313" key="2">
    <source>
        <dbReference type="EMBL" id="QHS96352.1"/>
    </source>
</evidence>
<evidence type="ECO:0000256" key="1">
    <source>
        <dbReference type="SAM" id="Phobius"/>
    </source>
</evidence>
<dbReference type="AlphaFoldDB" id="A0A6C0BWA7"/>
<keyword evidence="1" id="KW-0472">Membrane</keyword>
<dbReference type="EMBL" id="MN739271">
    <property type="protein sequence ID" value="QHS96352.1"/>
    <property type="molecule type" value="Genomic_DNA"/>
</dbReference>
<keyword evidence="1" id="KW-0812">Transmembrane</keyword>